<dbReference type="InterPro" id="IPR019734">
    <property type="entry name" value="TPR_rpt"/>
</dbReference>
<protein>
    <submittedName>
        <fullName evidence="4">YgdI/YgdR family lipoprotein</fullName>
    </submittedName>
</protein>
<evidence type="ECO:0000256" key="1">
    <source>
        <dbReference type="PROSITE-ProRule" id="PRU00339"/>
    </source>
</evidence>
<dbReference type="InterPro" id="IPR009739">
    <property type="entry name" value="LprI-like_N"/>
</dbReference>
<name>A0A9D1PMT8_9BACI</name>
<accession>A0A9D1PMT8</accession>
<dbReference type="Proteomes" id="UP000823937">
    <property type="component" value="Unassembled WGS sequence"/>
</dbReference>
<proteinExistence type="predicted"/>
<comment type="caution">
    <text evidence="4">The sequence shown here is derived from an EMBL/GenBank/DDBJ whole genome shotgun (WGS) entry which is preliminary data.</text>
</comment>
<dbReference type="PROSITE" id="PS51257">
    <property type="entry name" value="PROKAR_LIPOPROTEIN"/>
    <property type="match status" value="1"/>
</dbReference>
<keyword evidence="1" id="KW-0802">TPR repeat</keyword>
<feature type="domain" description="Lysozyme inhibitor LprI-like N-terminal" evidence="3">
    <location>
        <begin position="238"/>
        <end position="297"/>
    </location>
</feature>
<reference evidence="4" key="1">
    <citation type="journal article" date="2021" name="PeerJ">
        <title>Extensive microbial diversity within the chicken gut microbiome revealed by metagenomics and culture.</title>
        <authorList>
            <person name="Gilroy R."/>
            <person name="Ravi A."/>
            <person name="Getino M."/>
            <person name="Pursley I."/>
            <person name="Horton D.L."/>
            <person name="Alikhan N.F."/>
            <person name="Baker D."/>
            <person name="Gharbi K."/>
            <person name="Hall N."/>
            <person name="Watson M."/>
            <person name="Adriaenssens E.M."/>
            <person name="Foster-Nyarko E."/>
            <person name="Jarju S."/>
            <person name="Secka A."/>
            <person name="Antonio M."/>
            <person name="Oren A."/>
            <person name="Chaudhuri R.R."/>
            <person name="La Ragione R."/>
            <person name="Hildebrand F."/>
            <person name="Pallen M.J."/>
        </authorList>
    </citation>
    <scope>NUCLEOTIDE SEQUENCE</scope>
    <source>
        <strain evidence="4">CHK169-2315</strain>
    </source>
</reference>
<evidence type="ECO:0000313" key="4">
    <source>
        <dbReference type="EMBL" id="HIV74284.1"/>
    </source>
</evidence>
<dbReference type="InterPro" id="IPR011990">
    <property type="entry name" value="TPR-like_helical_dom_sf"/>
</dbReference>
<dbReference type="Pfam" id="PF07007">
    <property type="entry name" value="LprI"/>
    <property type="match status" value="1"/>
</dbReference>
<feature type="coiled-coil region" evidence="2">
    <location>
        <begin position="99"/>
        <end position="133"/>
    </location>
</feature>
<feature type="coiled-coil region" evidence="2">
    <location>
        <begin position="165"/>
        <end position="201"/>
    </location>
</feature>
<dbReference type="AlphaFoldDB" id="A0A9D1PMT8"/>
<sequence length="309" mass="36360">MKKFLFIFATIFILAACSSPYDDLLKEGNEAFDKGEYDQALKLYEYALDEDEDGKEAKEKIEIIDMYNELNSIDEGDWDEAFDLANDILKHDAINDKMKKEVKETLTTVETNKEEEEKLLASLDKIEKDIKNEKFEKAAKALEDFDFTVDSSEVYDRHEELGYSLEDATIAFAEKEREKEEKEAEKKRKEEEKKAAASQSKYDKYYDKAMAIESRMKDAAYDAGYMHDYSVVSYKFVSDWDNLLNEVWDVLKEDLPSDVYDELLEDQREWIQNKEAEYKEYSDKVEADTYLGFTTMNRTVYLITHYIDY</sequence>
<evidence type="ECO:0000256" key="2">
    <source>
        <dbReference type="SAM" id="Coils"/>
    </source>
</evidence>
<organism evidence="4 5">
    <name type="scientific">Candidatus Pseudogracilibacillus intestinigallinarum</name>
    <dbReference type="NCBI Taxonomy" id="2838742"/>
    <lineage>
        <taxon>Bacteria</taxon>
        <taxon>Bacillati</taxon>
        <taxon>Bacillota</taxon>
        <taxon>Bacilli</taxon>
        <taxon>Bacillales</taxon>
        <taxon>Bacillaceae</taxon>
        <taxon>Pseudogracilibacillus</taxon>
    </lineage>
</organism>
<dbReference type="Gene3D" id="1.25.40.10">
    <property type="entry name" value="Tetratricopeptide repeat domain"/>
    <property type="match status" value="1"/>
</dbReference>
<keyword evidence="2" id="KW-0175">Coiled coil</keyword>
<evidence type="ECO:0000259" key="3">
    <source>
        <dbReference type="Pfam" id="PF07007"/>
    </source>
</evidence>
<evidence type="ECO:0000313" key="5">
    <source>
        <dbReference type="Proteomes" id="UP000823937"/>
    </source>
</evidence>
<dbReference type="PROSITE" id="PS50005">
    <property type="entry name" value="TPR"/>
    <property type="match status" value="1"/>
</dbReference>
<gene>
    <name evidence="4" type="ORF">H9895_04295</name>
</gene>
<reference evidence="4" key="2">
    <citation type="submission" date="2021-04" db="EMBL/GenBank/DDBJ databases">
        <authorList>
            <person name="Gilroy R."/>
        </authorList>
    </citation>
    <scope>NUCLEOTIDE SEQUENCE</scope>
    <source>
        <strain evidence="4">CHK169-2315</strain>
    </source>
</reference>
<keyword evidence="4" id="KW-0449">Lipoprotein</keyword>
<dbReference type="EMBL" id="DXHX01000061">
    <property type="protein sequence ID" value="HIV74284.1"/>
    <property type="molecule type" value="Genomic_DNA"/>
</dbReference>
<feature type="repeat" description="TPR" evidence="1">
    <location>
        <begin position="21"/>
        <end position="54"/>
    </location>
</feature>